<dbReference type="InterPro" id="IPR016032">
    <property type="entry name" value="Sig_transdc_resp-reg_C-effctor"/>
</dbReference>
<keyword evidence="2" id="KW-0238">DNA-binding</keyword>
<dbReference type="SUPFAM" id="SSF52540">
    <property type="entry name" value="P-loop containing nucleoside triphosphate hydrolases"/>
    <property type="match status" value="1"/>
</dbReference>
<name>A0A1H2IQL3_9ACTN</name>
<evidence type="ECO:0000259" key="3">
    <source>
        <dbReference type="SMART" id="SM00862"/>
    </source>
</evidence>
<reference evidence="6" key="1">
    <citation type="submission" date="2016-10" db="EMBL/GenBank/DDBJ databases">
        <authorList>
            <person name="Varghese N."/>
            <person name="Submissions S."/>
        </authorList>
    </citation>
    <scope>NUCLEOTIDE SEQUENCE [LARGE SCALE GENOMIC DNA]</scope>
    <source>
        <strain evidence="6">DSM 45079</strain>
    </source>
</reference>
<evidence type="ECO:0000259" key="4">
    <source>
        <dbReference type="SMART" id="SM01043"/>
    </source>
</evidence>
<dbReference type="GO" id="GO:0000160">
    <property type="term" value="P:phosphorelay signal transduction system"/>
    <property type="evidence" value="ECO:0007669"/>
    <property type="project" value="InterPro"/>
</dbReference>
<dbReference type="InterPro" id="IPR027417">
    <property type="entry name" value="P-loop_NTPase"/>
</dbReference>
<dbReference type="AlphaFoldDB" id="A0A1H2IQL3"/>
<dbReference type="InterPro" id="IPR001867">
    <property type="entry name" value="OmpR/PhoB-type_DNA-bd"/>
</dbReference>
<dbReference type="InterPro" id="IPR011990">
    <property type="entry name" value="TPR-like_helical_dom_sf"/>
</dbReference>
<gene>
    <name evidence="5" type="ORF">SAMN04488563_1906</name>
</gene>
<dbReference type="InterPro" id="IPR005158">
    <property type="entry name" value="BTAD"/>
</dbReference>
<dbReference type="GO" id="GO:0003677">
    <property type="term" value="F:DNA binding"/>
    <property type="evidence" value="ECO:0007669"/>
    <property type="project" value="UniProtKB-KW"/>
</dbReference>
<dbReference type="OrthoDB" id="3194665at2"/>
<dbReference type="SMART" id="SM00862">
    <property type="entry name" value="Trans_reg_C"/>
    <property type="match status" value="1"/>
</dbReference>
<evidence type="ECO:0000313" key="5">
    <source>
        <dbReference type="EMBL" id="SDU46118.1"/>
    </source>
</evidence>
<evidence type="ECO:0000313" key="6">
    <source>
        <dbReference type="Proteomes" id="UP000182977"/>
    </source>
</evidence>
<dbReference type="Gene3D" id="3.40.50.300">
    <property type="entry name" value="P-loop containing nucleotide triphosphate hydrolases"/>
    <property type="match status" value="1"/>
</dbReference>
<accession>A0A1H2IQL3</accession>
<evidence type="ECO:0000256" key="2">
    <source>
        <dbReference type="ARBA" id="ARBA00023125"/>
    </source>
</evidence>
<dbReference type="RefSeq" id="WP_052762707.1">
    <property type="nucleotide sequence ID" value="NZ_LBMC01000019.1"/>
</dbReference>
<comment type="similarity">
    <text evidence="1">Belongs to the AfsR/DnrI/RedD regulatory family.</text>
</comment>
<dbReference type="PRINTS" id="PR00364">
    <property type="entry name" value="DISEASERSIST"/>
</dbReference>
<dbReference type="GO" id="GO:0006355">
    <property type="term" value="P:regulation of DNA-templated transcription"/>
    <property type="evidence" value="ECO:0007669"/>
    <property type="project" value="InterPro"/>
</dbReference>
<dbReference type="PANTHER" id="PTHR47691:SF3">
    <property type="entry name" value="HTH-TYPE TRANSCRIPTIONAL REGULATOR RV0890C-RELATED"/>
    <property type="match status" value="1"/>
</dbReference>
<dbReference type="STRING" id="419479.SAMN04488563_1906"/>
<feature type="domain" description="OmpR/PhoB-type" evidence="3">
    <location>
        <begin position="16"/>
        <end position="86"/>
    </location>
</feature>
<protein>
    <submittedName>
        <fullName evidence="5">Predicted ATPase</fullName>
    </submittedName>
</protein>
<dbReference type="SUPFAM" id="SSF48452">
    <property type="entry name" value="TPR-like"/>
    <property type="match status" value="1"/>
</dbReference>
<evidence type="ECO:0000256" key="1">
    <source>
        <dbReference type="ARBA" id="ARBA00005820"/>
    </source>
</evidence>
<proteinExistence type="inferred from homology"/>
<dbReference type="Pfam" id="PF03704">
    <property type="entry name" value="BTAD"/>
    <property type="match status" value="1"/>
</dbReference>
<feature type="domain" description="Bacterial transcriptional activator" evidence="4">
    <location>
        <begin position="93"/>
        <end position="227"/>
    </location>
</feature>
<keyword evidence="6" id="KW-1185">Reference proteome</keyword>
<dbReference type="Gene3D" id="1.25.40.10">
    <property type="entry name" value="Tetratricopeptide repeat domain"/>
    <property type="match status" value="1"/>
</dbReference>
<dbReference type="Proteomes" id="UP000182977">
    <property type="component" value="Chromosome I"/>
</dbReference>
<sequence>MLVRLLGPLEAIGEDGVPLAVGGPRARALLALLALDAGRWVPVPRLIDGVYGTEPPGSPRHAIEAQVSRLRSRGISVEHGRSGYRLAVDPEAVDVHRFTRLAAERAAERLRAALDLWRGPALADVAEAPFAAAAAADLEERRLAVVEELAEAELALGRHRELTVSLASVAAGEPLRERLHGQLMRALAADGRRAEALTVFARLRDRLGDQLGVPPSPELVELNAALLRDPSAGAGLTPSPSAAVSAVAGPRPLPAPLTGFVGRTEEVARVRELLASGRLVTLTGPGGVGKTRLAIEAAGSPGPVGEVCFADLGPVEDGVSLPSVLLGALGRPAAGLFPIRTGPVDAAERLVAALTDCRILLVLDTCDRVVAELAVLLRRVLTAAPGVRVLATGREPFGLTGEQVWPVHPLPLDDAVRLFHRRAAAAAPPRALTNGAAAPADAAAVRRICAALDGLPLAIELAAARLRTVGLAELANRMDDRFAVLTRGDRTAAPRHRTLHAVTAWSWDLLTPAEQRFAARVAAFPGGVTAGTATAVEPQPDDLLSGLTEKSLLQRAGDRYGMLSTVREYCAGHLGIADDVHARHARTFLELAEAAEPHLRGHEQLTWLARLDAEHDNLAVALGWSAEHDPVLGLRLLTALTWHGHLRGQTGERAAVAARLAAATATLPDHREEHALAVATAAAGRPAPGPYPPGPPRSPYLPLVRFMTDGPHAGVEFAADPWSQSFALVAAAIGHTLDGDAGPAEPELTAAHARFAELGDRWGRAVALEQLGDIGAARDLFRELGAVADLERLDGLVSDR</sequence>
<dbReference type="SMART" id="SM01043">
    <property type="entry name" value="BTAD"/>
    <property type="match status" value="1"/>
</dbReference>
<dbReference type="InterPro" id="IPR036388">
    <property type="entry name" value="WH-like_DNA-bd_sf"/>
</dbReference>
<dbReference type="SUPFAM" id="SSF46894">
    <property type="entry name" value="C-terminal effector domain of the bipartite response regulators"/>
    <property type="match status" value="1"/>
</dbReference>
<dbReference type="CDD" id="cd15831">
    <property type="entry name" value="BTAD"/>
    <property type="match status" value="1"/>
</dbReference>
<dbReference type="Gene3D" id="1.10.10.10">
    <property type="entry name" value="Winged helix-like DNA-binding domain superfamily/Winged helix DNA-binding domain"/>
    <property type="match status" value="1"/>
</dbReference>
<dbReference type="EMBL" id="LT629791">
    <property type="protein sequence ID" value="SDU46118.1"/>
    <property type="molecule type" value="Genomic_DNA"/>
</dbReference>
<organism evidence="5 6">
    <name type="scientific">Jiangella alkaliphila</name>
    <dbReference type="NCBI Taxonomy" id="419479"/>
    <lineage>
        <taxon>Bacteria</taxon>
        <taxon>Bacillati</taxon>
        <taxon>Actinomycetota</taxon>
        <taxon>Actinomycetes</taxon>
        <taxon>Jiangellales</taxon>
        <taxon>Jiangellaceae</taxon>
        <taxon>Jiangella</taxon>
    </lineage>
</organism>
<dbReference type="PANTHER" id="PTHR47691">
    <property type="entry name" value="REGULATOR-RELATED"/>
    <property type="match status" value="1"/>
</dbReference>